<dbReference type="EMBL" id="DF933813">
    <property type="protein sequence ID" value="GAM35633.1"/>
    <property type="molecule type" value="Genomic_DNA"/>
</dbReference>
<dbReference type="SUPFAM" id="SSF56112">
    <property type="entry name" value="Protein kinase-like (PK-like)"/>
    <property type="match status" value="1"/>
</dbReference>
<proteinExistence type="predicted"/>
<accession>A0A6V8H3Z9</accession>
<comment type="caution">
    <text evidence="2">The sequence shown here is derived from an EMBL/GenBank/DDBJ whole genome shotgun (WGS) entry which is preliminary data.</text>
</comment>
<keyword evidence="3" id="KW-1185">Reference proteome</keyword>
<gene>
    <name evidence="2" type="ORF">TCE0_017f04118</name>
</gene>
<dbReference type="InterPro" id="IPR051681">
    <property type="entry name" value="Ser/Thr_Kinases-Pseudokinases"/>
</dbReference>
<dbReference type="AlphaFoldDB" id="A0A6V8H3Z9"/>
<dbReference type="InterPro" id="IPR011009">
    <property type="entry name" value="Kinase-like_dom_sf"/>
</dbReference>
<dbReference type="InterPro" id="IPR000719">
    <property type="entry name" value="Prot_kinase_dom"/>
</dbReference>
<organism evidence="2 3">
    <name type="scientific">Talaromyces pinophilus</name>
    <name type="common">Penicillium pinophilum</name>
    <dbReference type="NCBI Taxonomy" id="128442"/>
    <lineage>
        <taxon>Eukaryota</taxon>
        <taxon>Fungi</taxon>
        <taxon>Dikarya</taxon>
        <taxon>Ascomycota</taxon>
        <taxon>Pezizomycotina</taxon>
        <taxon>Eurotiomycetes</taxon>
        <taxon>Eurotiomycetidae</taxon>
        <taxon>Eurotiales</taxon>
        <taxon>Trichocomaceae</taxon>
        <taxon>Talaromyces</taxon>
        <taxon>Talaromyces sect. Talaromyces</taxon>
    </lineage>
</organism>
<dbReference type="GO" id="GO:0004674">
    <property type="term" value="F:protein serine/threonine kinase activity"/>
    <property type="evidence" value="ECO:0007669"/>
    <property type="project" value="TreeGrafter"/>
</dbReference>
<evidence type="ECO:0000313" key="3">
    <source>
        <dbReference type="Proteomes" id="UP000053095"/>
    </source>
</evidence>
<name>A0A6V8H3Z9_TALPI</name>
<dbReference type="Gene3D" id="1.10.510.10">
    <property type="entry name" value="Transferase(Phosphotransferase) domain 1"/>
    <property type="match status" value="1"/>
</dbReference>
<dbReference type="PANTHER" id="PTHR44329:SF289">
    <property type="entry name" value="SERINE_THREONINE-PROTEIN KINASE VIK"/>
    <property type="match status" value="1"/>
</dbReference>
<reference evidence="3" key="1">
    <citation type="journal article" date="2015" name="Genome Announc.">
        <title>Draft genome sequence of Talaromyces cellulolyticus strain Y-94, a source of lignocellulosic biomass-degrading enzymes.</title>
        <authorList>
            <person name="Fujii T."/>
            <person name="Koike H."/>
            <person name="Sawayama S."/>
            <person name="Yano S."/>
            <person name="Inoue H."/>
        </authorList>
    </citation>
    <scope>NUCLEOTIDE SEQUENCE [LARGE SCALE GENOMIC DNA]</scope>
    <source>
        <strain evidence="3">Y-94</strain>
    </source>
</reference>
<dbReference type="GO" id="GO:0005524">
    <property type="term" value="F:ATP binding"/>
    <property type="evidence" value="ECO:0007669"/>
    <property type="project" value="InterPro"/>
</dbReference>
<dbReference type="PROSITE" id="PS50011">
    <property type="entry name" value="PROTEIN_KINASE_DOM"/>
    <property type="match status" value="1"/>
</dbReference>
<dbReference type="SMART" id="SM00220">
    <property type="entry name" value="S_TKc"/>
    <property type="match status" value="1"/>
</dbReference>
<evidence type="ECO:0000313" key="2">
    <source>
        <dbReference type="EMBL" id="GAM35633.1"/>
    </source>
</evidence>
<dbReference type="Proteomes" id="UP000053095">
    <property type="component" value="Unassembled WGS sequence"/>
</dbReference>
<dbReference type="PANTHER" id="PTHR44329">
    <property type="entry name" value="SERINE/THREONINE-PROTEIN KINASE TNNI3K-RELATED"/>
    <property type="match status" value="1"/>
</dbReference>
<sequence length="590" mass="67150">MEVSPRTAEFLLGPAINFIQYDELNSLSRRRTHPERQIAWHPPAQKSSWHLFRANFLSLRVSAVPNFALGRMPVRVDIHLSSSIPLDEEPWRSMMKRPCLSSKPQTGSELSDHLLSALDFWSTNMHGFENTYMTLPFGSRIVIFTLDENVQHMQIELEANYELELQWLTPKAIQEMWRIPAEVFPTSIQLSQLELITEQHETISLVRLKDKPHERFVLKSATGNPRFLYHELRMLLSMQPHANIIRRPRYLVTKQVNFGGKKGVCGFLLEYHAGGTLAATLTTQNGGKMQLETKTRWACQIASALAHVKSSPVGYYSDLKLDNIVLKESGGEYDAVLIDFEQRGSWVSWSPPEVSKLMLIIHLAATRSRYIPRSAKRKYQKLLDTYLPSYKERERDGRTQSGSHIDSGNVALEVEAGYNKSWRALSPAERDSAVVFMFGRVAWCIFEGRGSANTAEFLGAEVFREADSQHRFPEFVNTPRKVQELIRQCTWGAPEWFGLSRPIKTVGDVVYSVQNDMDSHDAESRGRATLATLRQWWAERVSEAEDYLVQRAVNKSSCRDVQAAGTRPSIEDVLQSLRKYGAEMGFGIAA</sequence>
<evidence type="ECO:0000259" key="1">
    <source>
        <dbReference type="PROSITE" id="PS50011"/>
    </source>
</evidence>
<feature type="domain" description="Protein kinase" evidence="1">
    <location>
        <begin position="173"/>
        <end position="537"/>
    </location>
</feature>
<protein>
    <recommendedName>
        <fullName evidence="1">Protein kinase domain-containing protein</fullName>
    </recommendedName>
</protein>